<dbReference type="InterPro" id="IPR036188">
    <property type="entry name" value="FAD/NAD-bd_sf"/>
</dbReference>
<dbReference type="Pfam" id="PF07992">
    <property type="entry name" value="Pyr_redox_2"/>
    <property type="match status" value="1"/>
</dbReference>
<keyword evidence="5" id="KW-0676">Redox-active center</keyword>
<dbReference type="EMBL" id="MHSK01000017">
    <property type="protein sequence ID" value="OHA42187.1"/>
    <property type="molecule type" value="Genomic_DNA"/>
</dbReference>
<dbReference type="AlphaFoldDB" id="A0A1G2P1F5"/>
<dbReference type="PRINTS" id="PR00469">
    <property type="entry name" value="PNDRDTASEII"/>
</dbReference>
<accession>A0A1G2P1F5</accession>
<dbReference type="PROSITE" id="PS00573">
    <property type="entry name" value="PYRIDINE_REDOX_2"/>
    <property type="match status" value="1"/>
</dbReference>
<dbReference type="PRINTS" id="PR00368">
    <property type="entry name" value="FADPNR"/>
</dbReference>
<comment type="caution">
    <text evidence="7">The sequence shown here is derived from an EMBL/GenBank/DDBJ whole genome shotgun (WGS) entry which is preliminary data.</text>
</comment>
<dbReference type="InterPro" id="IPR008255">
    <property type="entry name" value="Pyr_nucl-diS_OxRdtase_2_AS"/>
</dbReference>
<sequence>MIYDLAIIGGGPAAVAAGVYASRKKLKTVFVTKDFQSQSAVSSDIQNWIGTISITGQDFAKNLEGHLRAYASDTLDIITGEEIVSVERKDFGFTVVSKNNSYDANTLLIATGSKRKKLNVPGADLFENKGITYCASCDGPLFGGQDVAIIGGGNSGFESAAQLLAYAKSVTLLSRSELLKADPETVEKIVADPKFILIKNVNIREIKGDKFVSSLIYEKKNTGGSHEIFVSGVFVEIGSVPATEFVKDLVDIDDWGQVMVDPKTQRTSLPGVWAAGDCTDGLYHQNNIAAGDAVKALEDIYVKLRAS</sequence>
<keyword evidence="2" id="KW-0274">FAD</keyword>
<evidence type="ECO:0000256" key="2">
    <source>
        <dbReference type="ARBA" id="ARBA00022827"/>
    </source>
</evidence>
<evidence type="ECO:0000313" key="8">
    <source>
        <dbReference type="Proteomes" id="UP000177269"/>
    </source>
</evidence>
<dbReference type="Gene3D" id="3.50.50.60">
    <property type="entry name" value="FAD/NAD(P)-binding domain"/>
    <property type="match status" value="2"/>
</dbReference>
<dbReference type="GO" id="GO:0016668">
    <property type="term" value="F:oxidoreductase activity, acting on a sulfur group of donors, NAD(P) as acceptor"/>
    <property type="evidence" value="ECO:0007669"/>
    <property type="project" value="UniProtKB-ARBA"/>
</dbReference>
<evidence type="ECO:0000259" key="6">
    <source>
        <dbReference type="Pfam" id="PF07992"/>
    </source>
</evidence>
<evidence type="ECO:0000313" key="7">
    <source>
        <dbReference type="EMBL" id="OHA42187.1"/>
    </source>
</evidence>
<evidence type="ECO:0000256" key="1">
    <source>
        <dbReference type="ARBA" id="ARBA00022630"/>
    </source>
</evidence>
<protein>
    <recommendedName>
        <fullName evidence="6">FAD/NAD(P)-binding domain-containing protein</fullName>
    </recommendedName>
</protein>
<evidence type="ECO:0000256" key="4">
    <source>
        <dbReference type="ARBA" id="ARBA00023157"/>
    </source>
</evidence>
<organism evidence="7 8">
    <name type="scientific">Candidatus Taylorbacteria bacterium RIFCSPLOWO2_12_FULL_43_20</name>
    <dbReference type="NCBI Taxonomy" id="1802332"/>
    <lineage>
        <taxon>Bacteria</taxon>
        <taxon>Candidatus Tayloriibacteriota</taxon>
    </lineage>
</organism>
<gene>
    <name evidence="7" type="ORF">A3G52_00330</name>
</gene>
<dbReference type="PANTHER" id="PTHR48105">
    <property type="entry name" value="THIOREDOXIN REDUCTASE 1-RELATED-RELATED"/>
    <property type="match status" value="1"/>
</dbReference>
<dbReference type="InterPro" id="IPR023753">
    <property type="entry name" value="FAD/NAD-binding_dom"/>
</dbReference>
<proteinExistence type="predicted"/>
<name>A0A1G2P1F5_9BACT</name>
<keyword evidence="3" id="KW-0560">Oxidoreductase</keyword>
<evidence type="ECO:0000256" key="5">
    <source>
        <dbReference type="ARBA" id="ARBA00023284"/>
    </source>
</evidence>
<keyword evidence="4" id="KW-1015">Disulfide bond</keyword>
<feature type="domain" description="FAD/NAD(P)-binding" evidence="6">
    <location>
        <begin position="3"/>
        <end position="287"/>
    </location>
</feature>
<dbReference type="SUPFAM" id="SSF51905">
    <property type="entry name" value="FAD/NAD(P)-binding domain"/>
    <property type="match status" value="2"/>
</dbReference>
<dbReference type="Proteomes" id="UP000177269">
    <property type="component" value="Unassembled WGS sequence"/>
</dbReference>
<keyword evidence="1" id="KW-0285">Flavoprotein</keyword>
<reference evidence="7 8" key="1">
    <citation type="journal article" date="2016" name="Nat. Commun.">
        <title>Thousands of microbial genomes shed light on interconnected biogeochemical processes in an aquifer system.</title>
        <authorList>
            <person name="Anantharaman K."/>
            <person name="Brown C.T."/>
            <person name="Hug L.A."/>
            <person name="Sharon I."/>
            <person name="Castelle C.J."/>
            <person name="Probst A.J."/>
            <person name="Thomas B.C."/>
            <person name="Singh A."/>
            <person name="Wilkins M.J."/>
            <person name="Karaoz U."/>
            <person name="Brodie E.L."/>
            <person name="Williams K.H."/>
            <person name="Hubbard S.S."/>
            <person name="Banfield J.F."/>
        </authorList>
    </citation>
    <scope>NUCLEOTIDE SEQUENCE [LARGE SCALE GENOMIC DNA]</scope>
</reference>
<dbReference type="InterPro" id="IPR050097">
    <property type="entry name" value="Ferredoxin-NADP_redctase_2"/>
</dbReference>
<evidence type="ECO:0000256" key="3">
    <source>
        <dbReference type="ARBA" id="ARBA00023002"/>
    </source>
</evidence>